<sequence length="630" mass="67454">MRRHTGLSLLVLLLGCISASQAFETTNSFSQAFSGEATYSGRQTASGDCSFQFSNAGNALVSPWLAGLSSPQSFVGLNQKQFYSEDGSCAACGMCIAVYGDDPDCKTCGEYAVPHDVRYMIVTGNCPECAPGSIEQRTPGNGRWKVHWHPVQCAVGMSPFAYAFQASSPFYIKMTVVNTRVPVAAMRVKFSGMTSFAAMTKTSDNYFVLVSTSALEFPATLQLTSVLNDTVIDVLPAGTGVGTPCGGRGSTCAEVGQCVDALWNGACCPAGFSCERQNEWYWQCTKPPTPNRRFIPANPRPANLTTDSCYLGTGEFDQCGGRGADCAAAGQCTDAQWEGSCCPAETSCMRQNQWYWQCLRPPTPDRVFIPARPRPANLTDDPCYLGTQEFDQCGGKGASCAAAGQCTDVQWEGACCPSGTSCIRQNEWYFQCLGPPTPNRVFVPKYPRPQNLTDNPCYLGTGEFDQCGGLGADCAAVGQCVDAQWEGACCPTGLRCERQQRFYWQCLAPSAVSSPRNLLETASTKAIVPLVQQPGPVTCVDPVALPVIDEELDIGDQCGGRIGPCTFDTTSLDSTVPICTDGPWKAEGSCPFGSMCTRVDAELWECLELPSEVVETIPPGCPATRTVPLG</sequence>
<dbReference type="Gene3D" id="2.60.40.760">
    <property type="entry name" value="Expansin, cellulose-binding-like domain"/>
    <property type="match status" value="1"/>
</dbReference>
<dbReference type="EMBL" id="JALJOR010000009">
    <property type="protein sequence ID" value="KAK9811457.1"/>
    <property type="molecule type" value="Genomic_DNA"/>
</dbReference>
<evidence type="ECO:0000256" key="1">
    <source>
        <dbReference type="ARBA" id="ARBA00022729"/>
    </source>
</evidence>
<gene>
    <name evidence="4" type="ORF">WJX72_004232</name>
</gene>
<dbReference type="SUPFAM" id="SSF49590">
    <property type="entry name" value="PHL pollen allergen"/>
    <property type="match status" value="1"/>
</dbReference>
<dbReference type="PANTHER" id="PTHR31836:SF21">
    <property type="entry name" value="EXPANSIN-LIKE PROTEIN 7"/>
    <property type="match status" value="1"/>
</dbReference>
<evidence type="ECO:0000313" key="5">
    <source>
        <dbReference type="Proteomes" id="UP001489004"/>
    </source>
</evidence>
<feature type="chain" id="PRO_5043710534" description="CBM1 domain-containing protein" evidence="2">
    <location>
        <begin position="23"/>
        <end position="630"/>
    </location>
</feature>
<dbReference type="PROSITE" id="PS51257">
    <property type="entry name" value="PROKAR_LIPOPROTEIN"/>
    <property type="match status" value="1"/>
</dbReference>
<dbReference type="InterPro" id="IPR051477">
    <property type="entry name" value="Expansin_CellWall"/>
</dbReference>
<feature type="signal peptide" evidence="2">
    <location>
        <begin position="1"/>
        <end position="22"/>
    </location>
</feature>
<dbReference type="InterPro" id="IPR036749">
    <property type="entry name" value="Expansin_CBD_sf"/>
</dbReference>
<feature type="domain" description="CBM1" evidence="3">
    <location>
        <begin position="385"/>
        <end position="433"/>
    </location>
</feature>
<evidence type="ECO:0000313" key="4">
    <source>
        <dbReference type="EMBL" id="KAK9811457.1"/>
    </source>
</evidence>
<dbReference type="PROSITE" id="PS51164">
    <property type="entry name" value="CBM1_2"/>
    <property type="match status" value="1"/>
</dbReference>
<dbReference type="Proteomes" id="UP001489004">
    <property type="component" value="Unassembled WGS sequence"/>
</dbReference>
<dbReference type="SUPFAM" id="SSF50685">
    <property type="entry name" value="Barwin-like endoglucanases"/>
    <property type="match status" value="1"/>
</dbReference>
<dbReference type="GO" id="GO:0030248">
    <property type="term" value="F:cellulose binding"/>
    <property type="evidence" value="ECO:0007669"/>
    <property type="project" value="InterPro"/>
</dbReference>
<dbReference type="GO" id="GO:0005576">
    <property type="term" value="C:extracellular region"/>
    <property type="evidence" value="ECO:0007669"/>
    <property type="project" value="InterPro"/>
</dbReference>
<keyword evidence="5" id="KW-1185">Reference proteome</keyword>
<dbReference type="InterPro" id="IPR036908">
    <property type="entry name" value="RlpA-like_sf"/>
</dbReference>
<protein>
    <recommendedName>
        <fullName evidence="3">CBM1 domain-containing protein</fullName>
    </recommendedName>
</protein>
<dbReference type="PANTHER" id="PTHR31836">
    <property type="match status" value="1"/>
</dbReference>
<proteinExistence type="predicted"/>
<name>A0AAW1PRN9_9CHLO</name>
<keyword evidence="1 2" id="KW-0732">Signal</keyword>
<organism evidence="4 5">
    <name type="scientific">[Myrmecia] bisecta</name>
    <dbReference type="NCBI Taxonomy" id="41462"/>
    <lineage>
        <taxon>Eukaryota</taxon>
        <taxon>Viridiplantae</taxon>
        <taxon>Chlorophyta</taxon>
        <taxon>core chlorophytes</taxon>
        <taxon>Trebouxiophyceae</taxon>
        <taxon>Trebouxiales</taxon>
        <taxon>Trebouxiaceae</taxon>
        <taxon>Myrmecia</taxon>
    </lineage>
</organism>
<comment type="caution">
    <text evidence="4">The sequence shown here is derived from an EMBL/GenBank/DDBJ whole genome shotgun (WGS) entry which is preliminary data.</text>
</comment>
<evidence type="ECO:0000259" key="3">
    <source>
        <dbReference type="PROSITE" id="PS51164"/>
    </source>
</evidence>
<evidence type="ECO:0000256" key="2">
    <source>
        <dbReference type="SAM" id="SignalP"/>
    </source>
</evidence>
<dbReference type="InterPro" id="IPR000254">
    <property type="entry name" value="CBD"/>
</dbReference>
<dbReference type="GO" id="GO:0005975">
    <property type="term" value="P:carbohydrate metabolic process"/>
    <property type="evidence" value="ECO:0007669"/>
    <property type="project" value="InterPro"/>
</dbReference>
<dbReference type="AlphaFoldDB" id="A0AAW1PRN9"/>
<accession>A0AAW1PRN9</accession>
<dbReference type="Gene3D" id="2.40.40.10">
    <property type="entry name" value="RlpA-like domain"/>
    <property type="match status" value="1"/>
</dbReference>
<dbReference type="SMART" id="SM00236">
    <property type="entry name" value="fCBD"/>
    <property type="match status" value="4"/>
</dbReference>
<reference evidence="4 5" key="1">
    <citation type="journal article" date="2024" name="Nat. Commun.">
        <title>Phylogenomics reveals the evolutionary origins of lichenization in chlorophyte algae.</title>
        <authorList>
            <person name="Puginier C."/>
            <person name="Libourel C."/>
            <person name="Otte J."/>
            <person name="Skaloud P."/>
            <person name="Haon M."/>
            <person name="Grisel S."/>
            <person name="Petersen M."/>
            <person name="Berrin J.G."/>
            <person name="Delaux P.M."/>
            <person name="Dal Grande F."/>
            <person name="Keller J."/>
        </authorList>
    </citation>
    <scope>NUCLEOTIDE SEQUENCE [LARGE SCALE GENOMIC DNA]</scope>
    <source>
        <strain evidence="4 5">SAG 2043</strain>
    </source>
</reference>